<dbReference type="EMBL" id="JABFTP020000042">
    <property type="protein sequence ID" value="KAL3271247.1"/>
    <property type="molecule type" value="Genomic_DNA"/>
</dbReference>
<evidence type="ECO:0000313" key="2">
    <source>
        <dbReference type="Proteomes" id="UP001516400"/>
    </source>
</evidence>
<gene>
    <name evidence="1" type="ORF">HHI36_021739</name>
</gene>
<accession>A0ABD2MY39</accession>
<organism evidence="1 2">
    <name type="scientific">Cryptolaemus montrouzieri</name>
    <dbReference type="NCBI Taxonomy" id="559131"/>
    <lineage>
        <taxon>Eukaryota</taxon>
        <taxon>Metazoa</taxon>
        <taxon>Ecdysozoa</taxon>
        <taxon>Arthropoda</taxon>
        <taxon>Hexapoda</taxon>
        <taxon>Insecta</taxon>
        <taxon>Pterygota</taxon>
        <taxon>Neoptera</taxon>
        <taxon>Endopterygota</taxon>
        <taxon>Coleoptera</taxon>
        <taxon>Polyphaga</taxon>
        <taxon>Cucujiformia</taxon>
        <taxon>Coccinelloidea</taxon>
        <taxon>Coccinellidae</taxon>
        <taxon>Scymninae</taxon>
        <taxon>Scymnini</taxon>
        <taxon>Cryptolaemus</taxon>
    </lineage>
</organism>
<keyword evidence="2" id="KW-1185">Reference proteome</keyword>
<sequence>MTYYYVTPSIPCKLHIRKPEIKDLSQNNLFELLAVSIYRPPPGNEIFLDIIDRLL</sequence>
<comment type="caution">
    <text evidence="1">The sequence shown here is derived from an EMBL/GenBank/DDBJ whole genome shotgun (WGS) entry which is preliminary data.</text>
</comment>
<proteinExistence type="predicted"/>
<dbReference type="AlphaFoldDB" id="A0ABD2MY39"/>
<dbReference type="Proteomes" id="UP001516400">
    <property type="component" value="Unassembled WGS sequence"/>
</dbReference>
<protein>
    <submittedName>
        <fullName evidence="1">Uncharacterized protein</fullName>
    </submittedName>
</protein>
<feature type="non-terminal residue" evidence="1">
    <location>
        <position position="55"/>
    </location>
</feature>
<reference evidence="1 2" key="1">
    <citation type="journal article" date="2021" name="BMC Biol.">
        <title>Horizontally acquired antibacterial genes associated with adaptive radiation of ladybird beetles.</title>
        <authorList>
            <person name="Li H.S."/>
            <person name="Tang X.F."/>
            <person name="Huang Y.H."/>
            <person name="Xu Z.Y."/>
            <person name="Chen M.L."/>
            <person name="Du X.Y."/>
            <person name="Qiu B.Y."/>
            <person name="Chen P.T."/>
            <person name="Zhang W."/>
            <person name="Slipinski A."/>
            <person name="Escalona H.E."/>
            <person name="Waterhouse R.M."/>
            <person name="Zwick A."/>
            <person name="Pang H."/>
        </authorList>
    </citation>
    <scope>NUCLEOTIDE SEQUENCE [LARGE SCALE GENOMIC DNA]</scope>
    <source>
        <strain evidence="1">SYSU2018</strain>
    </source>
</reference>
<evidence type="ECO:0000313" key="1">
    <source>
        <dbReference type="EMBL" id="KAL3271247.1"/>
    </source>
</evidence>
<name>A0ABD2MY39_9CUCU</name>